<reference evidence="5" key="2">
    <citation type="submission" date="2023-01" db="EMBL/GenBank/DDBJ databases">
        <authorList>
            <person name="Sun Q."/>
            <person name="Evtushenko L."/>
        </authorList>
    </citation>
    <scope>NUCLEOTIDE SEQUENCE</scope>
    <source>
        <strain evidence="5">VKM Ac-1321</strain>
    </source>
</reference>
<dbReference type="InterPro" id="IPR004302">
    <property type="entry name" value="Cellulose/chitin-bd_N"/>
</dbReference>
<sequence>MARIARGALWPTVVAAASLVAAVLVAPGAAQAHGVALVPGSRTYLCYVDSLQANGTIAPTNPACADAVAQGGQQPLYDWFGVLRSDAGGRTTGYINDGEICGAGTTKYAAYNAARTDWPTTHLTSGASIQLHYSNWAAHPGTFRLYVTKNGWDPTSPLKWSDLESFGSVTDPPQSGGPGGLNYYYWNQTLPTGKSGRHILYIQWVRSDSQENFFSCSDVVFDGGHGEVTGVKGNNPSTSPSASRSASASASPSRSASASASASRSVSSSPSRSASSSPSTGGGGSGCSATWALQPSSWAGHFQVNVTVKNNGAATLNGWTVRWTYTGGQGFDGAPWNGTLTAQPPNPAVTNVDWNKVLGPNATTSFGFNATGTAPATAPTLTCTSP</sequence>
<dbReference type="Gene3D" id="2.60.40.290">
    <property type="match status" value="1"/>
</dbReference>
<dbReference type="CDD" id="cd21177">
    <property type="entry name" value="LPMO_AA10"/>
    <property type="match status" value="1"/>
</dbReference>
<dbReference type="InterPro" id="IPR001919">
    <property type="entry name" value="CBD2"/>
</dbReference>
<evidence type="ECO:0000313" key="6">
    <source>
        <dbReference type="Proteomes" id="UP001143480"/>
    </source>
</evidence>
<name>A0A9W6KZK5_9ACTN</name>
<dbReference type="SMART" id="SM00637">
    <property type="entry name" value="CBD_II"/>
    <property type="match status" value="1"/>
</dbReference>
<dbReference type="InterPro" id="IPR012291">
    <property type="entry name" value="CBM2_carb-bd_dom_sf"/>
</dbReference>
<protein>
    <submittedName>
        <fullName evidence="5">Chitin-binding protein</fullName>
    </submittedName>
</protein>
<keyword evidence="6" id="KW-1185">Reference proteome</keyword>
<dbReference type="PROSITE" id="PS51173">
    <property type="entry name" value="CBM2"/>
    <property type="match status" value="1"/>
</dbReference>
<dbReference type="EMBL" id="BSFP01000140">
    <property type="protein sequence ID" value="GLL08349.1"/>
    <property type="molecule type" value="Genomic_DNA"/>
</dbReference>
<evidence type="ECO:0000256" key="1">
    <source>
        <dbReference type="ARBA" id="ARBA00022729"/>
    </source>
</evidence>
<feature type="domain" description="CBM2" evidence="4">
    <location>
        <begin position="280"/>
        <end position="386"/>
    </location>
</feature>
<feature type="chain" id="PRO_5040779299" evidence="3">
    <location>
        <begin position="33"/>
        <end position="386"/>
    </location>
</feature>
<dbReference type="SUPFAM" id="SSF49384">
    <property type="entry name" value="Carbohydrate-binding domain"/>
    <property type="match status" value="1"/>
</dbReference>
<dbReference type="SUPFAM" id="SSF81296">
    <property type="entry name" value="E set domains"/>
    <property type="match status" value="1"/>
</dbReference>
<organism evidence="5 6">
    <name type="scientific">Dactylosporangium matsuzakiense</name>
    <dbReference type="NCBI Taxonomy" id="53360"/>
    <lineage>
        <taxon>Bacteria</taxon>
        <taxon>Bacillati</taxon>
        <taxon>Actinomycetota</taxon>
        <taxon>Actinomycetes</taxon>
        <taxon>Micromonosporales</taxon>
        <taxon>Micromonosporaceae</taxon>
        <taxon>Dactylosporangium</taxon>
    </lineage>
</organism>
<feature type="compositionally biased region" description="Low complexity" evidence="2">
    <location>
        <begin position="236"/>
        <end position="279"/>
    </location>
</feature>
<dbReference type="Proteomes" id="UP001143480">
    <property type="component" value="Unassembled WGS sequence"/>
</dbReference>
<proteinExistence type="predicted"/>
<dbReference type="PANTHER" id="PTHR34823">
    <property type="entry name" value="GLCNAC-BINDING PROTEIN A"/>
    <property type="match status" value="1"/>
</dbReference>
<dbReference type="PANTHER" id="PTHR34823:SF1">
    <property type="entry name" value="CHITIN-BINDING TYPE-4 DOMAIN-CONTAINING PROTEIN"/>
    <property type="match status" value="1"/>
</dbReference>
<dbReference type="GO" id="GO:0005975">
    <property type="term" value="P:carbohydrate metabolic process"/>
    <property type="evidence" value="ECO:0007669"/>
    <property type="project" value="InterPro"/>
</dbReference>
<gene>
    <name evidence="5" type="ORF">GCM10017581_101100</name>
</gene>
<dbReference type="InterPro" id="IPR008965">
    <property type="entry name" value="CBM2/CBM3_carb-bd_dom_sf"/>
</dbReference>
<accession>A0A9W6KZK5</accession>
<evidence type="ECO:0000256" key="2">
    <source>
        <dbReference type="SAM" id="MobiDB-lite"/>
    </source>
</evidence>
<dbReference type="Pfam" id="PF03067">
    <property type="entry name" value="LPMO_10"/>
    <property type="match status" value="1"/>
</dbReference>
<dbReference type="InterPro" id="IPR014756">
    <property type="entry name" value="Ig_E-set"/>
</dbReference>
<feature type="region of interest" description="Disordered" evidence="2">
    <location>
        <begin position="227"/>
        <end position="288"/>
    </location>
</feature>
<keyword evidence="1 3" id="KW-0732">Signal</keyword>
<dbReference type="Gene3D" id="2.70.50.50">
    <property type="entry name" value="chitin-binding protein cbp21"/>
    <property type="match status" value="1"/>
</dbReference>
<evidence type="ECO:0000259" key="4">
    <source>
        <dbReference type="PROSITE" id="PS51173"/>
    </source>
</evidence>
<evidence type="ECO:0000256" key="3">
    <source>
        <dbReference type="SAM" id="SignalP"/>
    </source>
</evidence>
<reference evidence="5" key="1">
    <citation type="journal article" date="2014" name="Int. J. Syst. Evol. Microbiol.">
        <title>Complete genome sequence of Corynebacterium casei LMG S-19264T (=DSM 44701T), isolated from a smear-ripened cheese.</title>
        <authorList>
            <consortium name="US DOE Joint Genome Institute (JGI-PGF)"/>
            <person name="Walter F."/>
            <person name="Albersmeier A."/>
            <person name="Kalinowski J."/>
            <person name="Ruckert C."/>
        </authorList>
    </citation>
    <scope>NUCLEOTIDE SEQUENCE</scope>
    <source>
        <strain evidence="5">VKM Ac-1321</strain>
    </source>
</reference>
<dbReference type="GO" id="GO:0030247">
    <property type="term" value="F:polysaccharide binding"/>
    <property type="evidence" value="ECO:0007669"/>
    <property type="project" value="UniProtKB-UniRule"/>
</dbReference>
<feature type="signal peptide" evidence="3">
    <location>
        <begin position="1"/>
        <end position="32"/>
    </location>
</feature>
<comment type="caution">
    <text evidence="5">The sequence shown here is derived from an EMBL/GenBank/DDBJ whole genome shotgun (WGS) entry which is preliminary data.</text>
</comment>
<dbReference type="AlphaFoldDB" id="A0A9W6KZK5"/>
<evidence type="ECO:0000313" key="5">
    <source>
        <dbReference type="EMBL" id="GLL08349.1"/>
    </source>
</evidence>
<dbReference type="InterPro" id="IPR051024">
    <property type="entry name" value="GlcNAc_Chitin_IntDeg"/>
</dbReference>
<dbReference type="Pfam" id="PF00553">
    <property type="entry name" value="CBM_2"/>
    <property type="match status" value="1"/>
</dbReference>
<dbReference type="RefSeq" id="WP_261959341.1">
    <property type="nucleotide sequence ID" value="NZ_BAAAXA010000001.1"/>
</dbReference>
<dbReference type="GO" id="GO:0004553">
    <property type="term" value="F:hydrolase activity, hydrolyzing O-glycosyl compounds"/>
    <property type="evidence" value="ECO:0007669"/>
    <property type="project" value="InterPro"/>
</dbReference>